<sequence>MRRKAEIEPIRILTPAAVREFFFYAVFALTLQYARIPEPQVVPGRPANAID</sequence>
<evidence type="ECO:0000313" key="1">
    <source>
        <dbReference type="EMBL" id="KKI50355.1"/>
    </source>
</evidence>
<dbReference type="Proteomes" id="UP000034076">
    <property type="component" value="Unassembled WGS sequence"/>
</dbReference>
<gene>
    <name evidence="1" type="ORF">CHK_2418</name>
</gene>
<name>A0A0M2NJA5_9FIRM</name>
<accession>A0A0M2NJA5</accession>
<dbReference type="AlphaFoldDB" id="A0A0M2NJA5"/>
<keyword evidence="2" id="KW-1185">Reference proteome</keyword>
<reference evidence="1 2" key="1">
    <citation type="submission" date="2015-04" db="EMBL/GenBank/DDBJ databases">
        <title>Draft genome sequence of bacteremic isolate Catabacter hongkongensis type strain HKU16T.</title>
        <authorList>
            <person name="Lau S.K."/>
            <person name="Teng J.L."/>
            <person name="Huang Y."/>
            <person name="Curreem S.O."/>
            <person name="Tsui S.K."/>
            <person name="Woo P.C."/>
        </authorList>
    </citation>
    <scope>NUCLEOTIDE SEQUENCE [LARGE SCALE GENOMIC DNA]</scope>
    <source>
        <strain evidence="1 2">HKU16</strain>
    </source>
</reference>
<dbReference type="STRING" id="270498.CHK_2418"/>
<protein>
    <submittedName>
        <fullName evidence="1">Uncharacterized protein</fullName>
    </submittedName>
</protein>
<proteinExistence type="predicted"/>
<evidence type="ECO:0000313" key="2">
    <source>
        <dbReference type="Proteomes" id="UP000034076"/>
    </source>
</evidence>
<dbReference type="EMBL" id="LAYJ01000112">
    <property type="protein sequence ID" value="KKI50355.1"/>
    <property type="molecule type" value="Genomic_DNA"/>
</dbReference>
<comment type="caution">
    <text evidence="1">The sequence shown here is derived from an EMBL/GenBank/DDBJ whole genome shotgun (WGS) entry which is preliminary data.</text>
</comment>
<organism evidence="1 2">
    <name type="scientific">Christensenella hongkongensis</name>
    <dbReference type="NCBI Taxonomy" id="270498"/>
    <lineage>
        <taxon>Bacteria</taxon>
        <taxon>Bacillati</taxon>
        <taxon>Bacillota</taxon>
        <taxon>Clostridia</taxon>
        <taxon>Christensenellales</taxon>
        <taxon>Christensenellaceae</taxon>
        <taxon>Christensenella</taxon>
    </lineage>
</organism>